<dbReference type="AlphaFoldDB" id="A0A6A6WWN6"/>
<name>A0A6A6WWN6_9PLEO</name>
<dbReference type="Proteomes" id="UP000799757">
    <property type="component" value="Unassembled WGS sequence"/>
</dbReference>
<accession>A0A6A6WWN6</accession>
<evidence type="ECO:0000313" key="2">
    <source>
        <dbReference type="EMBL" id="KAF2788304.1"/>
    </source>
</evidence>
<feature type="compositionally biased region" description="Basic residues" evidence="1">
    <location>
        <begin position="104"/>
        <end position="113"/>
    </location>
</feature>
<evidence type="ECO:0000313" key="3">
    <source>
        <dbReference type="Proteomes" id="UP000799757"/>
    </source>
</evidence>
<feature type="compositionally biased region" description="Low complexity" evidence="1">
    <location>
        <begin position="63"/>
        <end position="73"/>
    </location>
</feature>
<dbReference type="EMBL" id="MU002228">
    <property type="protein sequence ID" value="KAF2788304.1"/>
    <property type="molecule type" value="Genomic_DNA"/>
</dbReference>
<protein>
    <submittedName>
        <fullName evidence="2">Uncharacterized protein</fullName>
    </submittedName>
</protein>
<organism evidence="2 3">
    <name type="scientific">Melanomma pulvis-pyrius CBS 109.77</name>
    <dbReference type="NCBI Taxonomy" id="1314802"/>
    <lineage>
        <taxon>Eukaryota</taxon>
        <taxon>Fungi</taxon>
        <taxon>Dikarya</taxon>
        <taxon>Ascomycota</taxon>
        <taxon>Pezizomycotina</taxon>
        <taxon>Dothideomycetes</taxon>
        <taxon>Pleosporomycetidae</taxon>
        <taxon>Pleosporales</taxon>
        <taxon>Melanommataceae</taxon>
        <taxon>Melanomma</taxon>
    </lineage>
</organism>
<keyword evidence="3" id="KW-1185">Reference proteome</keyword>
<reference evidence="2" key="1">
    <citation type="journal article" date="2020" name="Stud. Mycol.">
        <title>101 Dothideomycetes genomes: a test case for predicting lifestyles and emergence of pathogens.</title>
        <authorList>
            <person name="Haridas S."/>
            <person name="Albert R."/>
            <person name="Binder M."/>
            <person name="Bloem J."/>
            <person name="Labutti K."/>
            <person name="Salamov A."/>
            <person name="Andreopoulos B."/>
            <person name="Baker S."/>
            <person name="Barry K."/>
            <person name="Bills G."/>
            <person name="Bluhm B."/>
            <person name="Cannon C."/>
            <person name="Castanera R."/>
            <person name="Culley D."/>
            <person name="Daum C."/>
            <person name="Ezra D."/>
            <person name="Gonzalez J."/>
            <person name="Henrissat B."/>
            <person name="Kuo A."/>
            <person name="Liang C."/>
            <person name="Lipzen A."/>
            <person name="Lutzoni F."/>
            <person name="Magnuson J."/>
            <person name="Mondo S."/>
            <person name="Nolan M."/>
            <person name="Ohm R."/>
            <person name="Pangilinan J."/>
            <person name="Park H.-J."/>
            <person name="Ramirez L."/>
            <person name="Alfaro M."/>
            <person name="Sun H."/>
            <person name="Tritt A."/>
            <person name="Yoshinaga Y."/>
            <person name="Zwiers L.-H."/>
            <person name="Turgeon B."/>
            <person name="Goodwin S."/>
            <person name="Spatafora J."/>
            <person name="Crous P."/>
            <person name="Grigoriev I."/>
        </authorList>
    </citation>
    <scope>NUCLEOTIDE SEQUENCE</scope>
    <source>
        <strain evidence="2">CBS 109.77</strain>
    </source>
</reference>
<feature type="compositionally biased region" description="Polar residues" evidence="1">
    <location>
        <begin position="78"/>
        <end position="87"/>
    </location>
</feature>
<evidence type="ECO:0000256" key="1">
    <source>
        <dbReference type="SAM" id="MobiDB-lite"/>
    </source>
</evidence>
<feature type="region of interest" description="Disordered" evidence="1">
    <location>
        <begin position="29"/>
        <end position="113"/>
    </location>
</feature>
<sequence length="113" mass="12840">MPHVFLSRIALTRPAILALHHSLRHGNRALSSLTPSIPPPASPTHSSHPRNRQMHTQPPSIPIPSLHLSSNIPKLHNMHNTYQSRHFTPNYRHIIPNPSPPLHPHSRRRIDPL</sequence>
<proteinExistence type="predicted"/>
<gene>
    <name evidence="2" type="ORF">K505DRAFT_329024</name>
</gene>